<sequence>MGETTTECGEEVAAHFALAPGYRNLNHGSYGTYPLPVRQVLRGIQERTEARPDAFVRYEYRTHLLDTSRHAAEEFLCAPRDTCVLVPDTTNGIETVLRSLACGAGDVVITFATVYQAFANTLAYLAQTTQLRTTTVDYTLPVSDASICAALEAAIIAARAAGQTPRLVLFDTINALPGVRMPFERLTALCRAHSVLSCIDGAHGIGQLRLDLGALDPDFFVTSCHKWLYVPRGCGVLYVPQRFVANFANIGTLDDSSYMCIPAAIRWRVALTWQGRTGEEAITAYGLHLARAGGQIVAEILGTEVLENDEGTLGNCAMTNVRLPLALTHATALEDAGGWIMETMITKHSTSVNVFSYAGAWWVRLSAPVYVTCEDFRTAGLQLREICEDMKARI</sequence>
<reference evidence="4" key="3">
    <citation type="submission" date="2025-08" db="UniProtKB">
        <authorList>
            <consortium name="RefSeq"/>
        </authorList>
    </citation>
    <scope>IDENTIFICATION</scope>
    <source>
        <strain evidence="4">CBS 342.82</strain>
    </source>
</reference>
<organism evidence="4">
    <name type="scientific">Dissoconium aciculare CBS 342.82</name>
    <dbReference type="NCBI Taxonomy" id="1314786"/>
    <lineage>
        <taxon>Eukaryota</taxon>
        <taxon>Fungi</taxon>
        <taxon>Dikarya</taxon>
        <taxon>Ascomycota</taxon>
        <taxon>Pezizomycotina</taxon>
        <taxon>Dothideomycetes</taxon>
        <taxon>Dothideomycetidae</taxon>
        <taxon>Mycosphaerellales</taxon>
        <taxon>Dissoconiaceae</taxon>
        <taxon>Dissoconium</taxon>
    </lineage>
</organism>
<keyword evidence="1" id="KW-0663">Pyridoxal phosphate</keyword>
<keyword evidence="3" id="KW-1185">Reference proteome</keyword>
<dbReference type="Pfam" id="PF00266">
    <property type="entry name" value="Aminotran_5"/>
    <property type="match status" value="1"/>
</dbReference>
<name>A0A6J3LST8_9PEZI</name>
<protein>
    <submittedName>
        <fullName evidence="4">PLP-dependent transferase</fullName>
    </submittedName>
</protein>
<dbReference type="GeneID" id="54364449"/>
<reference evidence="4" key="2">
    <citation type="submission" date="2020-04" db="EMBL/GenBank/DDBJ databases">
        <authorList>
            <consortium name="NCBI Genome Project"/>
        </authorList>
    </citation>
    <scope>NUCLEOTIDE SEQUENCE</scope>
    <source>
        <strain evidence="4">CBS 342.82</strain>
    </source>
</reference>
<dbReference type="OrthoDB" id="5978656at2759"/>
<dbReference type="InterPro" id="IPR000192">
    <property type="entry name" value="Aminotrans_V_dom"/>
</dbReference>
<dbReference type="InterPro" id="IPR015421">
    <property type="entry name" value="PyrdxlP-dep_Trfase_major"/>
</dbReference>
<dbReference type="GO" id="GO:0016740">
    <property type="term" value="F:transferase activity"/>
    <property type="evidence" value="ECO:0007669"/>
    <property type="project" value="UniProtKB-KW"/>
</dbReference>
<evidence type="ECO:0000313" key="4">
    <source>
        <dbReference type="RefSeq" id="XP_033455877.1"/>
    </source>
</evidence>
<dbReference type="PANTHER" id="PTHR43092">
    <property type="entry name" value="L-CYSTEINE DESULFHYDRASE"/>
    <property type="match status" value="1"/>
</dbReference>
<dbReference type="Gene3D" id="3.40.640.10">
    <property type="entry name" value="Type I PLP-dependent aspartate aminotransferase-like (Major domain)"/>
    <property type="match status" value="1"/>
</dbReference>
<reference evidence="4" key="1">
    <citation type="submission" date="2020-01" db="EMBL/GenBank/DDBJ databases">
        <authorList>
            <consortium name="DOE Joint Genome Institute"/>
            <person name="Haridas S."/>
            <person name="Albert R."/>
            <person name="Binder M."/>
            <person name="Bloem J."/>
            <person name="Labutti K."/>
            <person name="Salamov A."/>
            <person name="Andreopoulos B."/>
            <person name="Baker S.E."/>
            <person name="Barry K."/>
            <person name="Bills G."/>
            <person name="Bluhm B.H."/>
            <person name="Cannon C."/>
            <person name="Castanera R."/>
            <person name="Culley D.E."/>
            <person name="Daum C."/>
            <person name="Ezra D."/>
            <person name="Gonzalez J.B."/>
            <person name="Henrissat B."/>
            <person name="Kuo A."/>
            <person name="Liang C."/>
            <person name="Lipzen A."/>
            <person name="Lutzoni F."/>
            <person name="Magnuson J."/>
            <person name="Mondo S."/>
            <person name="Nolan M."/>
            <person name="Ohm R."/>
            <person name="Pangilinan J."/>
            <person name="Park H.-J."/>
            <person name="Ramirez L."/>
            <person name="Alfaro M."/>
            <person name="Sun H."/>
            <person name="Tritt A."/>
            <person name="Yoshinaga Y."/>
            <person name="Zwiers L.-H."/>
            <person name="Turgeon B.G."/>
            <person name="Goodwin S.B."/>
            <person name="Spatafora J.W."/>
            <person name="Crous P.W."/>
            <person name="Grigoriev I.V."/>
        </authorList>
    </citation>
    <scope>NUCLEOTIDE SEQUENCE</scope>
    <source>
        <strain evidence="4">CBS 342.82</strain>
    </source>
</reference>
<keyword evidence="4" id="KW-0808">Transferase</keyword>
<dbReference type="Proteomes" id="UP000504637">
    <property type="component" value="Unplaced"/>
</dbReference>
<dbReference type="InterPro" id="IPR015424">
    <property type="entry name" value="PyrdxlP-dep_Trfase"/>
</dbReference>
<gene>
    <name evidence="4" type="ORF">K489DRAFT_390969</name>
</gene>
<dbReference type="AlphaFoldDB" id="A0A6J3LST8"/>
<accession>A0A6J3LST8</accession>
<dbReference type="RefSeq" id="XP_033455877.1">
    <property type="nucleotide sequence ID" value="XM_033606649.1"/>
</dbReference>
<evidence type="ECO:0000313" key="3">
    <source>
        <dbReference type="Proteomes" id="UP000504637"/>
    </source>
</evidence>
<feature type="domain" description="Aminotransferase class V" evidence="2">
    <location>
        <begin position="61"/>
        <end position="247"/>
    </location>
</feature>
<evidence type="ECO:0000256" key="1">
    <source>
        <dbReference type="ARBA" id="ARBA00022898"/>
    </source>
</evidence>
<evidence type="ECO:0000259" key="2">
    <source>
        <dbReference type="Pfam" id="PF00266"/>
    </source>
</evidence>
<proteinExistence type="predicted"/>
<dbReference type="SUPFAM" id="SSF53383">
    <property type="entry name" value="PLP-dependent transferases"/>
    <property type="match status" value="1"/>
</dbReference>
<dbReference type="PANTHER" id="PTHR43092:SF2">
    <property type="entry name" value="HERCYNYLCYSTEINE SULFOXIDE LYASE"/>
    <property type="match status" value="1"/>
</dbReference>